<proteinExistence type="predicted"/>
<evidence type="ECO:0000313" key="4">
    <source>
        <dbReference type="Proteomes" id="UP000187313"/>
    </source>
</evidence>
<accession>A0A1R0Z948</accession>
<dbReference type="OrthoDB" id="2703022at2"/>
<dbReference type="PROSITE" id="PS51819">
    <property type="entry name" value="VOC"/>
    <property type="match status" value="1"/>
</dbReference>
<dbReference type="EMBL" id="MPTW01000024">
    <property type="protein sequence ID" value="OME64765.1"/>
    <property type="molecule type" value="Genomic_DNA"/>
</dbReference>
<sequence length="219" mass="25024">MIREVEMLAHSIKELKEFYVDSLGLTVIKENQTSFSVKVGESSLSFKESEQSVKPMYHFAFNIPENKMDEAVRWITPKVPIILDQDKQVVHFKDWNAHSIYFCDPAGNLVELIARHNLNNSTDQLFSQASLLCVSEIGLPVPNVENAVLKLSHARIFPWREYHSKFAAVGDEQGLLIVVKEGRVWFMSDKESYPYKLTIKTDVCEVTLDDSNGMNVTRL</sequence>
<gene>
    <name evidence="2" type="ORF">BSK51_27175</name>
    <name evidence="3" type="ORF">BSK65_26835</name>
</gene>
<evidence type="ECO:0000313" key="5">
    <source>
        <dbReference type="Proteomes" id="UP000187425"/>
    </source>
</evidence>
<dbReference type="Proteomes" id="UP000187313">
    <property type="component" value="Unassembled WGS sequence"/>
</dbReference>
<comment type="caution">
    <text evidence="3">The sequence shown here is derived from an EMBL/GenBank/DDBJ whole genome shotgun (WGS) entry which is preliminary data.</text>
</comment>
<reference evidence="3 5" key="1">
    <citation type="submission" date="2016-11" db="EMBL/GenBank/DDBJ databases">
        <title>Paenibacillus species isolates.</title>
        <authorList>
            <person name="Beno S.M."/>
        </authorList>
    </citation>
    <scope>NUCLEOTIDE SEQUENCE [LARGE SCALE GENOMIC DNA]</scope>
    <source>
        <strain evidence="3 5">FSL H7-0443</strain>
        <strain evidence="2 4">FSL R5-0923</strain>
    </source>
</reference>
<dbReference type="InterPro" id="IPR037523">
    <property type="entry name" value="VOC_core"/>
</dbReference>
<dbReference type="RefSeq" id="WP_076286706.1">
    <property type="nucleotide sequence ID" value="NZ_MPTD01000025.1"/>
</dbReference>
<keyword evidence="4" id="KW-1185">Reference proteome</keyword>
<protein>
    <recommendedName>
        <fullName evidence="1">VOC domain-containing protein</fullName>
    </recommendedName>
</protein>
<evidence type="ECO:0000313" key="2">
    <source>
        <dbReference type="EMBL" id="OMD46320.1"/>
    </source>
</evidence>
<name>A0A1R0Z948_9BACL</name>
<dbReference type="InterPro" id="IPR029068">
    <property type="entry name" value="Glyas_Bleomycin-R_OHBP_Dase"/>
</dbReference>
<evidence type="ECO:0000259" key="1">
    <source>
        <dbReference type="PROSITE" id="PS51819"/>
    </source>
</evidence>
<dbReference type="AlphaFoldDB" id="A0A1R0Z948"/>
<dbReference type="SUPFAM" id="SSF54593">
    <property type="entry name" value="Glyoxalase/Bleomycin resistance protein/Dihydroxybiphenyl dioxygenase"/>
    <property type="match status" value="1"/>
</dbReference>
<dbReference type="Gene3D" id="3.10.180.10">
    <property type="entry name" value="2,3-Dihydroxybiphenyl 1,2-Dioxygenase, domain 1"/>
    <property type="match status" value="1"/>
</dbReference>
<dbReference type="Proteomes" id="UP000187425">
    <property type="component" value="Unassembled WGS sequence"/>
</dbReference>
<organism evidence="3 5">
    <name type="scientific">Paenibacillus odorifer</name>
    <dbReference type="NCBI Taxonomy" id="189426"/>
    <lineage>
        <taxon>Bacteria</taxon>
        <taxon>Bacillati</taxon>
        <taxon>Bacillota</taxon>
        <taxon>Bacilli</taxon>
        <taxon>Bacillales</taxon>
        <taxon>Paenibacillaceae</taxon>
        <taxon>Paenibacillus</taxon>
    </lineage>
</organism>
<evidence type="ECO:0000313" key="3">
    <source>
        <dbReference type="EMBL" id="OME64765.1"/>
    </source>
</evidence>
<feature type="domain" description="VOC" evidence="1">
    <location>
        <begin position="1"/>
        <end position="115"/>
    </location>
</feature>
<dbReference type="EMBL" id="MPTD01000025">
    <property type="protein sequence ID" value="OMD46320.1"/>
    <property type="molecule type" value="Genomic_DNA"/>
</dbReference>